<protein>
    <submittedName>
        <fullName evidence="3">Melanoregulin-like isoform X1</fullName>
    </submittedName>
</protein>
<feature type="compositionally biased region" description="Basic residues" evidence="1">
    <location>
        <begin position="33"/>
        <end position="43"/>
    </location>
</feature>
<feature type="region of interest" description="Disordered" evidence="1">
    <location>
        <begin position="237"/>
        <end position="316"/>
    </location>
</feature>
<organism evidence="2 3">
    <name type="scientific">Petromyzon marinus</name>
    <name type="common">Sea lamprey</name>
    <dbReference type="NCBI Taxonomy" id="7757"/>
    <lineage>
        <taxon>Eukaryota</taxon>
        <taxon>Metazoa</taxon>
        <taxon>Chordata</taxon>
        <taxon>Craniata</taxon>
        <taxon>Vertebrata</taxon>
        <taxon>Cyclostomata</taxon>
        <taxon>Hyperoartia</taxon>
        <taxon>Petromyzontiformes</taxon>
        <taxon>Petromyzontidae</taxon>
        <taxon>Petromyzon</taxon>
    </lineage>
</organism>
<gene>
    <name evidence="3" type="primary">LOC116940971</name>
</gene>
<dbReference type="InterPro" id="IPR031638">
    <property type="entry name" value="Melanoregulin"/>
</dbReference>
<proteinExistence type="predicted"/>
<feature type="compositionally biased region" description="Low complexity" evidence="1">
    <location>
        <begin position="56"/>
        <end position="70"/>
    </location>
</feature>
<accession>A0AAJ7SXE7</accession>
<keyword evidence="2" id="KW-1185">Reference proteome</keyword>
<dbReference type="KEGG" id="pmrn:116940971"/>
<evidence type="ECO:0000256" key="1">
    <source>
        <dbReference type="SAM" id="MobiDB-lite"/>
    </source>
</evidence>
<sequence>MTYARKSRSSAYGHDYQYNQHTVTTTTTTHYDHNHHHDHRQPHNHPIELPQPQPHTQPSTTDHGLTTTTNQHRHRRREVLPLYYGMESQRQREDLANLWHEPHDRSHTATDEDRELFNKLQRLEHTRRGSEGWRKLSVDIGMLRQVRRDVKDRWRMILSYLGFEKEADTLLSVTGSSSLNNMKNVTRAKEILQLLAEDTSIFKDISGPPERYIFVLDRLITLDIGEAFLARAKHLYPKDDDDEDEDDDDQDDDEEKEREEIGKKEQESGGMNPPFARSRRPSLIFISRTAPDVAIDELGTQSSSEEPPAGTNSGAE</sequence>
<name>A0AAJ7SXE7_PETMA</name>
<dbReference type="Pfam" id="PF15812">
    <property type="entry name" value="MREG"/>
    <property type="match status" value="1"/>
</dbReference>
<dbReference type="Proteomes" id="UP001318040">
    <property type="component" value="Chromosome 10"/>
</dbReference>
<feature type="compositionally biased region" description="Basic and acidic residues" evidence="1">
    <location>
        <begin position="258"/>
        <end position="267"/>
    </location>
</feature>
<evidence type="ECO:0000313" key="2">
    <source>
        <dbReference type="Proteomes" id="UP001318040"/>
    </source>
</evidence>
<dbReference type="PANTHER" id="PTHR34340:SF1">
    <property type="entry name" value="MELANOREGULIN"/>
    <property type="match status" value="1"/>
</dbReference>
<feature type="compositionally biased region" description="Polar residues" evidence="1">
    <location>
        <begin position="299"/>
        <end position="316"/>
    </location>
</feature>
<dbReference type="GO" id="GO:0032402">
    <property type="term" value="P:melanosome transport"/>
    <property type="evidence" value="ECO:0007669"/>
    <property type="project" value="InterPro"/>
</dbReference>
<reference evidence="3" key="1">
    <citation type="submission" date="2025-08" db="UniProtKB">
        <authorList>
            <consortium name="RefSeq"/>
        </authorList>
    </citation>
    <scope>IDENTIFICATION</scope>
    <source>
        <tissue evidence="3">Sperm</tissue>
    </source>
</reference>
<feature type="region of interest" description="Disordered" evidence="1">
    <location>
        <begin position="28"/>
        <end position="73"/>
    </location>
</feature>
<dbReference type="GO" id="GO:0042470">
    <property type="term" value="C:melanosome"/>
    <property type="evidence" value="ECO:0007669"/>
    <property type="project" value="InterPro"/>
</dbReference>
<dbReference type="RefSeq" id="XP_032807325.1">
    <property type="nucleotide sequence ID" value="XM_032951434.1"/>
</dbReference>
<dbReference type="AlphaFoldDB" id="A0AAJ7SXE7"/>
<feature type="compositionally biased region" description="Acidic residues" evidence="1">
    <location>
        <begin position="239"/>
        <end position="257"/>
    </location>
</feature>
<evidence type="ECO:0000313" key="3">
    <source>
        <dbReference type="RefSeq" id="XP_032807325.1"/>
    </source>
</evidence>
<dbReference type="PANTHER" id="PTHR34340">
    <property type="entry name" value="MELANOREGULIN"/>
    <property type="match status" value="1"/>
</dbReference>